<accession>A0A7W5HMX7</accession>
<evidence type="ECO:0008006" key="3">
    <source>
        <dbReference type="Google" id="ProtNLM"/>
    </source>
</evidence>
<dbReference type="EMBL" id="JACHXR010000020">
    <property type="protein sequence ID" value="MBB3233040.1"/>
    <property type="molecule type" value="Genomic_DNA"/>
</dbReference>
<protein>
    <recommendedName>
        <fullName evidence="3">Thioesterase domain-containing protein</fullName>
    </recommendedName>
</protein>
<keyword evidence="2" id="KW-1185">Reference proteome</keyword>
<proteinExistence type="predicted"/>
<dbReference type="Proteomes" id="UP000518892">
    <property type="component" value="Unassembled WGS sequence"/>
</dbReference>
<dbReference type="RefSeq" id="WP_425486110.1">
    <property type="nucleotide sequence ID" value="NZ_JACHXR010000020.1"/>
</dbReference>
<evidence type="ECO:0000313" key="2">
    <source>
        <dbReference type="Proteomes" id="UP000518892"/>
    </source>
</evidence>
<name>A0A7W5HMX7_9GAMM</name>
<organism evidence="1 2">
    <name type="scientific">Halomonas stenophila</name>
    <dbReference type="NCBI Taxonomy" id="795312"/>
    <lineage>
        <taxon>Bacteria</taxon>
        <taxon>Pseudomonadati</taxon>
        <taxon>Pseudomonadota</taxon>
        <taxon>Gammaproteobacteria</taxon>
        <taxon>Oceanospirillales</taxon>
        <taxon>Halomonadaceae</taxon>
        <taxon>Halomonas</taxon>
    </lineage>
</organism>
<sequence length="61" mass="6380">MPWDLPAPCLIAIDVEAAAIDAFGHANNAEYLRVTSSTTCSRPSRRAGCSWLPGSSTAMAA</sequence>
<evidence type="ECO:0000313" key="1">
    <source>
        <dbReference type="EMBL" id="MBB3233040.1"/>
    </source>
</evidence>
<gene>
    <name evidence="1" type="ORF">FHR97_003923</name>
</gene>
<reference evidence="1 2" key="1">
    <citation type="submission" date="2020-08" db="EMBL/GenBank/DDBJ databases">
        <title>Genomic Encyclopedia of Type Strains, Phase III (KMG-III): the genomes of soil and plant-associated and newly described type strains.</title>
        <authorList>
            <person name="Whitman W."/>
        </authorList>
    </citation>
    <scope>NUCLEOTIDE SEQUENCE [LARGE SCALE GENOMIC DNA]</scope>
    <source>
        <strain evidence="1 2">CECT 7744</strain>
    </source>
</reference>
<dbReference type="AlphaFoldDB" id="A0A7W5HMX7"/>
<comment type="caution">
    <text evidence="1">The sequence shown here is derived from an EMBL/GenBank/DDBJ whole genome shotgun (WGS) entry which is preliminary data.</text>
</comment>